<dbReference type="Pfam" id="PF00293">
    <property type="entry name" value="NUDIX"/>
    <property type="match status" value="1"/>
</dbReference>
<comment type="cofactor">
    <cofactor evidence="1">
        <name>Mg(2+)</name>
        <dbReference type="ChEBI" id="CHEBI:18420"/>
    </cofactor>
</comment>
<dbReference type="GO" id="GO:0016787">
    <property type="term" value="F:hydrolase activity"/>
    <property type="evidence" value="ECO:0007669"/>
    <property type="project" value="UniProtKB-KW"/>
</dbReference>
<evidence type="ECO:0000259" key="3">
    <source>
        <dbReference type="PROSITE" id="PS51462"/>
    </source>
</evidence>
<name>A0A830G6T6_9EURY</name>
<dbReference type="OrthoDB" id="192849at2157"/>
<accession>A0A830G6T6</accession>
<dbReference type="GO" id="GO:0006753">
    <property type="term" value="P:nucleoside phosphate metabolic process"/>
    <property type="evidence" value="ECO:0007669"/>
    <property type="project" value="TreeGrafter"/>
</dbReference>
<dbReference type="PROSITE" id="PS51462">
    <property type="entry name" value="NUDIX"/>
    <property type="match status" value="1"/>
</dbReference>
<sequence>MDWTADPWPVVEREREYETGWYTGGYDRVRQPNGTEKDYYWAALPDAVVVLAVDGDDVVFVEQYRPVVREHCLELVAGIVEDGEDYETAARRELREEAGLLAGDVTLLESFACSTGILRHDRGIVVATDLTETDRDLDDNEFLTVTRVPADDALARARAHPANDATIEGVLLARADGYLD</sequence>
<feature type="domain" description="Nudix hydrolase" evidence="3">
    <location>
        <begin position="43"/>
        <end position="172"/>
    </location>
</feature>
<reference evidence="4 5" key="1">
    <citation type="journal article" date="2019" name="Int. J. Syst. Evol. Microbiol.">
        <title>The Global Catalogue of Microorganisms (GCM) 10K type strain sequencing project: providing services to taxonomists for standard genome sequencing and annotation.</title>
        <authorList>
            <consortium name="The Broad Institute Genomics Platform"/>
            <consortium name="The Broad Institute Genome Sequencing Center for Infectious Disease"/>
            <person name="Wu L."/>
            <person name="Ma J."/>
        </authorList>
    </citation>
    <scope>NUCLEOTIDE SEQUENCE [LARGE SCALE GENOMIC DNA]</scope>
    <source>
        <strain evidence="4 5">JCM 16331</strain>
    </source>
</reference>
<dbReference type="EMBL" id="BMOQ01000001">
    <property type="protein sequence ID" value="GGN05945.1"/>
    <property type="molecule type" value="Genomic_DNA"/>
</dbReference>
<dbReference type="RefSeq" id="WP_188876367.1">
    <property type="nucleotide sequence ID" value="NZ_BMOQ01000001.1"/>
</dbReference>
<evidence type="ECO:0000313" key="5">
    <source>
        <dbReference type="Proteomes" id="UP000608850"/>
    </source>
</evidence>
<dbReference type="AlphaFoldDB" id="A0A830G6T6"/>
<dbReference type="Gene3D" id="3.90.79.10">
    <property type="entry name" value="Nucleoside Triphosphate Pyrophosphohydrolase"/>
    <property type="match status" value="1"/>
</dbReference>
<dbReference type="PANTHER" id="PTHR11839:SF18">
    <property type="entry name" value="NUDIX HYDROLASE DOMAIN-CONTAINING PROTEIN"/>
    <property type="match status" value="1"/>
</dbReference>
<gene>
    <name evidence="4" type="ORF">GCM10009021_01070</name>
</gene>
<dbReference type="PROSITE" id="PS00893">
    <property type="entry name" value="NUDIX_BOX"/>
    <property type="match status" value="1"/>
</dbReference>
<dbReference type="SUPFAM" id="SSF55811">
    <property type="entry name" value="Nudix"/>
    <property type="match status" value="1"/>
</dbReference>
<dbReference type="PANTHER" id="PTHR11839">
    <property type="entry name" value="UDP/ADP-SUGAR PYROPHOSPHATASE"/>
    <property type="match status" value="1"/>
</dbReference>
<organism evidence="4 5">
    <name type="scientific">Halarchaeum nitratireducens</name>
    <dbReference type="NCBI Taxonomy" id="489913"/>
    <lineage>
        <taxon>Archaea</taxon>
        <taxon>Methanobacteriati</taxon>
        <taxon>Methanobacteriota</taxon>
        <taxon>Stenosarchaea group</taxon>
        <taxon>Halobacteria</taxon>
        <taxon>Halobacteriales</taxon>
        <taxon>Halobacteriaceae</taxon>
    </lineage>
</organism>
<dbReference type="GO" id="GO:0019693">
    <property type="term" value="P:ribose phosphate metabolic process"/>
    <property type="evidence" value="ECO:0007669"/>
    <property type="project" value="TreeGrafter"/>
</dbReference>
<evidence type="ECO:0000313" key="4">
    <source>
        <dbReference type="EMBL" id="GGN05945.1"/>
    </source>
</evidence>
<keyword evidence="2 4" id="KW-0378">Hydrolase</keyword>
<dbReference type="CDD" id="cd03424">
    <property type="entry name" value="NUDIX_ADPRase_Nudt5_UGPPase_Nudt14"/>
    <property type="match status" value="1"/>
</dbReference>
<evidence type="ECO:0000256" key="1">
    <source>
        <dbReference type="ARBA" id="ARBA00001946"/>
    </source>
</evidence>
<comment type="caution">
    <text evidence="4">The sequence shown here is derived from an EMBL/GenBank/DDBJ whole genome shotgun (WGS) entry which is preliminary data.</text>
</comment>
<proteinExistence type="predicted"/>
<dbReference type="Proteomes" id="UP000608850">
    <property type="component" value="Unassembled WGS sequence"/>
</dbReference>
<protein>
    <submittedName>
        <fullName evidence="4">NUDIX hydrolase</fullName>
    </submittedName>
</protein>
<keyword evidence="5" id="KW-1185">Reference proteome</keyword>
<dbReference type="InterPro" id="IPR000086">
    <property type="entry name" value="NUDIX_hydrolase_dom"/>
</dbReference>
<dbReference type="InterPro" id="IPR020084">
    <property type="entry name" value="NUDIX_hydrolase_CS"/>
</dbReference>
<evidence type="ECO:0000256" key="2">
    <source>
        <dbReference type="ARBA" id="ARBA00022801"/>
    </source>
</evidence>
<dbReference type="InterPro" id="IPR015797">
    <property type="entry name" value="NUDIX_hydrolase-like_dom_sf"/>
</dbReference>